<reference evidence="1" key="2">
    <citation type="submission" date="2013-05" db="EMBL/GenBank/DDBJ databases">
        <authorList>
            <person name="Carter J.-M."/>
            <person name="Baker S.C."/>
            <person name="Pink R."/>
            <person name="Carter D.R.F."/>
            <person name="Collins A."/>
            <person name="Tomlin J."/>
            <person name="Gibbs M."/>
            <person name="Breuker C.J."/>
        </authorList>
    </citation>
    <scope>NUCLEOTIDE SEQUENCE</scope>
    <source>
        <tissue evidence="1">Ovary</tissue>
    </source>
</reference>
<name>S4PRJ8_9NEOP</name>
<sequence length="72" mass="8438">MPQLSIVYECSVYQTIARDTFARYTCAAIYRRLQKLYKLILEATVCLPISLNTDWITLNLDSRDLSLYIDRT</sequence>
<organism evidence="1">
    <name type="scientific">Pararge aegeria</name>
    <name type="common">speckled wood butterfly</name>
    <dbReference type="NCBI Taxonomy" id="116150"/>
    <lineage>
        <taxon>Eukaryota</taxon>
        <taxon>Metazoa</taxon>
        <taxon>Ecdysozoa</taxon>
        <taxon>Arthropoda</taxon>
        <taxon>Hexapoda</taxon>
        <taxon>Insecta</taxon>
        <taxon>Pterygota</taxon>
        <taxon>Neoptera</taxon>
        <taxon>Endopterygota</taxon>
        <taxon>Lepidoptera</taxon>
        <taxon>Glossata</taxon>
        <taxon>Ditrysia</taxon>
        <taxon>Papilionoidea</taxon>
        <taxon>Nymphalidae</taxon>
        <taxon>Satyrinae</taxon>
        <taxon>Satyrini</taxon>
        <taxon>Parargina</taxon>
        <taxon>Pararge</taxon>
    </lineage>
</organism>
<feature type="non-terminal residue" evidence="1">
    <location>
        <position position="72"/>
    </location>
</feature>
<reference evidence="1" key="1">
    <citation type="journal article" date="2013" name="BMC Genomics">
        <title>Unscrambling butterfly oogenesis.</title>
        <authorList>
            <person name="Carter J.M."/>
            <person name="Baker S.C."/>
            <person name="Pink R."/>
            <person name="Carter D.R."/>
            <person name="Collins A."/>
            <person name="Tomlin J."/>
            <person name="Gibbs M."/>
            <person name="Breuker C.J."/>
        </authorList>
    </citation>
    <scope>NUCLEOTIDE SEQUENCE</scope>
    <source>
        <tissue evidence="1">Ovary</tissue>
    </source>
</reference>
<proteinExistence type="predicted"/>
<evidence type="ECO:0000313" key="1">
    <source>
        <dbReference type="EMBL" id="JAA77877.1"/>
    </source>
</evidence>
<accession>S4PRJ8</accession>
<dbReference type="EMBL" id="GAIX01014683">
    <property type="protein sequence ID" value="JAA77877.1"/>
    <property type="molecule type" value="Transcribed_RNA"/>
</dbReference>
<dbReference type="AlphaFoldDB" id="S4PRJ8"/>
<protein>
    <submittedName>
        <fullName evidence="1">Uncharacterized protein</fullName>
    </submittedName>
</protein>